<reference evidence="2" key="1">
    <citation type="submission" date="2022-10" db="EMBL/GenBank/DDBJ databases">
        <title>Comparative genomic analysis of Cohnella hashimotonis sp. nov., isolated from the International Space Station.</title>
        <authorList>
            <person name="Simpson A."/>
            <person name="Venkateswaran K."/>
        </authorList>
    </citation>
    <scope>NUCLEOTIDE SEQUENCE</scope>
    <source>
        <strain evidence="2">DSM 28161</strain>
    </source>
</reference>
<name>A0A9X4KRH8_9BACL</name>
<evidence type="ECO:0000313" key="3">
    <source>
        <dbReference type="Proteomes" id="UP001153404"/>
    </source>
</evidence>
<keyword evidence="1" id="KW-0812">Transmembrane</keyword>
<keyword evidence="1" id="KW-1133">Transmembrane helix</keyword>
<organism evidence="2 3">
    <name type="scientific">Cohnella rhizosphaerae</name>
    <dbReference type="NCBI Taxonomy" id="1457232"/>
    <lineage>
        <taxon>Bacteria</taxon>
        <taxon>Bacillati</taxon>
        <taxon>Bacillota</taxon>
        <taxon>Bacilli</taxon>
        <taxon>Bacillales</taxon>
        <taxon>Paenibacillaceae</taxon>
        <taxon>Cohnella</taxon>
    </lineage>
</organism>
<protein>
    <submittedName>
        <fullName evidence="2">Transposase</fullName>
    </submittedName>
</protein>
<feature type="transmembrane region" description="Helical" evidence="1">
    <location>
        <begin position="54"/>
        <end position="73"/>
    </location>
</feature>
<evidence type="ECO:0000313" key="2">
    <source>
        <dbReference type="EMBL" id="MDG0808891.1"/>
    </source>
</evidence>
<accession>A0A9X4KRH8</accession>
<comment type="caution">
    <text evidence="2">The sequence shown here is derived from an EMBL/GenBank/DDBJ whole genome shotgun (WGS) entry which is preliminary data.</text>
</comment>
<sequence length="175" mass="20217">MKMPEPAREATVYHYKLIRKIPLRPETKYSYMTTALLGAGFVTGFYAWKGLECMAVGLIVMVLIHAVVLRITLRRVDAAAGKRWSFRIDWPWIGPLPVMDTSLGLFRRLHFHLTLVGCCASALLYPWAHPALVISLVYWHFWLLSPRLSLLMRMRKERGNGVIRLSDTEVSYYHI</sequence>
<dbReference type="Proteomes" id="UP001153404">
    <property type="component" value="Unassembled WGS sequence"/>
</dbReference>
<keyword evidence="1" id="KW-0472">Membrane</keyword>
<dbReference type="AlphaFoldDB" id="A0A9X4KRH8"/>
<dbReference type="EMBL" id="JAPDIA010000003">
    <property type="protein sequence ID" value="MDG0808891.1"/>
    <property type="molecule type" value="Genomic_DNA"/>
</dbReference>
<gene>
    <name evidence="2" type="ORF">OMP40_05420</name>
</gene>
<feature type="transmembrane region" description="Helical" evidence="1">
    <location>
        <begin position="109"/>
        <end position="125"/>
    </location>
</feature>
<keyword evidence="3" id="KW-1185">Reference proteome</keyword>
<feature type="transmembrane region" description="Helical" evidence="1">
    <location>
        <begin position="131"/>
        <end position="150"/>
    </location>
</feature>
<evidence type="ECO:0000256" key="1">
    <source>
        <dbReference type="SAM" id="Phobius"/>
    </source>
</evidence>
<proteinExistence type="predicted"/>
<dbReference type="RefSeq" id="WP_277529821.1">
    <property type="nucleotide sequence ID" value="NZ_JAPDIA010000003.1"/>
</dbReference>
<feature type="transmembrane region" description="Helical" evidence="1">
    <location>
        <begin position="29"/>
        <end position="48"/>
    </location>
</feature>